<gene>
    <name evidence="4" type="ORF">F0344_05960</name>
</gene>
<dbReference type="InterPro" id="IPR028098">
    <property type="entry name" value="Glyco_trans_4-like_N"/>
</dbReference>
<dbReference type="GO" id="GO:0016758">
    <property type="term" value="F:hexosyltransferase activity"/>
    <property type="evidence" value="ECO:0007669"/>
    <property type="project" value="TreeGrafter"/>
</dbReference>
<dbReference type="PANTHER" id="PTHR45947:SF3">
    <property type="entry name" value="SULFOQUINOVOSYL TRANSFERASE SQD2"/>
    <property type="match status" value="1"/>
</dbReference>
<keyword evidence="1" id="KW-0328">Glycosyltransferase</keyword>
<feature type="domain" description="Glycosyltransferase subfamily 4-like N-terminal" evidence="3">
    <location>
        <begin position="88"/>
        <end position="245"/>
    </location>
</feature>
<evidence type="ECO:0000313" key="5">
    <source>
        <dbReference type="Proteomes" id="UP000515307"/>
    </source>
</evidence>
<dbReference type="KEGG" id="sfiy:F0344_05960"/>
<evidence type="ECO:0000313" key="4">
    <source>
        <dbReference type="EMBL" id="QNE74210.1"/>
    </source>
</evidence>
<dbReference type="Pfam" id="PF13439">
    <property type="entry name" value="Glyco_transf_4"/>
    <property type="match status" value="1"/>
</dbReference>
<keyword evidence="5" id="KW-1185">Reference proteome</keyword>
<dbReference type="Pfam" id="PF13692">
    <property type="entry name" value="Glyco_trans_1_4"/>
    <property type="match status" value="1"/>
</dbReference>
<dbReference type="InterPro" id="IPR050194">
    <property type="entry name" value="Glycosyltransferase_grp1"/>
</dbReference>
<evidence type="ECO:0000256" key="2">
    <source>
        <dbReference type="ARBA" id="ARBA00022679"/>
    </source>
</evidence>
<evidence type="ECO:0000256" key="1">
    <source>
        <dbReference type="ARBA" id="ARBA00022676"/>
    </source>
</evidence>
<dbReference type="GO" id="GO:1901137">
    <property type="term" value="P:carbohydrate derivative biosynthetic process"/>
    <property type="evidence" value="ECO:0007669"/>
    <property type="project" value="UniProtKB-ARBA"/>
</dbReference>
<proteinExistence type="predicted"/>
<name>A0A7G7BFU5_9ACTN</name>
<organism evidence="4 5">
    <name type="scientific">Streptomyces finlayi</name>
    <dbReference type="NCBI Taxonomy" id="67296"/>
    <lineage>
        <taxon>Bacteria</taxon>
        <taxon>Bacillati</taxon>
        <taxon>Actinomycetota</taxon>
        <taxon>Actinomycetes</taxon>
        <taxon>Kitasatosporales</taxon>
        <taxon>Streptomycetaceae</taxon>
        <taxon>Streptomyces</taxon>
    </lineage>
</organism>
<keyword evidence="2 4" id="KW-0808">Transferase</keyword>
<evidence type="ECO:0000259" key="3">
    <source>
        <dbReference type="Pfam" id="PF13439"/>
    </source>
</evidence>
<dbReference type="Gene3D" id="3.40.50.2000">
    <property type="entry name" value="Glycogen Phosphorylase B"/>
    <property type="match status" value="2"/>
</dbReference>
<sequence length="456" mass="49226">MSESRVFSGQLSAKVHFCLTHLIIPWIPAAHLHLFDGQGFPYRYSLPSAPYRVPSFGGHVRRGPRVRQKSISEERQVTVLHVVQPVEGGVARVVTDLVRAQALAGLRPVVACPPESPLAAGAEAAGADVLAWPAVRDPGPGLAAEVATAHRLVRQSGPQIVHAHSAKAGLAARLAVRGRIPTVFQPHAWSFEAVEGRTAHLALKWERFGARWSDHILCVSESERRTGERAGISARWSVIHNGIDLGHFRPAGPAERAAARAALPLPGAVDARTPLVVCVGRLSRQKGQDVLLRAWEQLRVSGARLVLVGDGPDERRLRETAPAGVVFAGATQDVRPWIHAADVFVLPSRWEGMALAPLEAMACGRPVVMSDVNGARESLPPGHDVHCLVPPENPAALAAALTSLLTDPVLRDELGRTARTHTRSVFDVRKTAGAVHRIYQELVGLSRPTTRERTDR</sequence>
<dbReference type="EMBL" id="CP045702">
    <property type="protein sequence ID" value="QNE74210.1"/>
    <property type="molecule type" value="Genomic_DNA"/>
</dbReference>
<reference evidence="5" key="1">
    <citation type="submission" date="2019-10" db="EMBL/GenBank/DDBJ databases">
        <title>Antimicrobial potential of Antarctic Bacteria.</title>
        <authorList>
            <person name="Benaud N."/>
            <person name="Edwards R.J."/>
            <person name="Ferrari B.C."/>
        </authorList>
    </citation>
    <scope>NUCLEOTIDE SEQUENCE [LARGE SCALE GENOMIC DNA]</scope>
    <source>
        <strain evidence="5">NBSH44</strain>
    </source>
</reference>
<dbReference type="PANTHER" id="PTHR45947">
    <property type="entry name" value="SULFOQUINOVOSYL TRANSFERASE SQD2"/>
    <property type="match status" value="1"/>
</dbReference>
<dbReference type="AlphaFoldDB" id="A0A7G7BFU5"/>
<protein>
    <submittedName>
        <fullName evidence="4">Glycosyltransferase</fullName>
    </submittedName>
</protein>
<accession>A0A7G7BFU5</accession>
<dbReference type="Proteomes" id="UP000515307">
    <property type="component" value="Chromosome"/>
</dbReference>
<dbReference type="SUPFAM" id="SSF53756">
    <property type="entry name" value="UDP-Glycosyltransferase/glycogen phosphorylase"/>
    <property type="match status" value="1"/>
</dbReference>